<feature type="compositionally biased region" description="Polar residues" evidence="1">
    <location>
        <begin position="110"/>
        <end position="122"/>
    </location>
</feature>
<dbReference type="AlphaFoldDB" id="A0A8J5WSC3"/>
<evidence type="ECO:0000313" key="3">
    <source>
        <dbReference type="Proteomes" id="UP000729402"/>
    </source>
</evidence>
<evidence type="ECO:0000256" key="1">
    <source>
        <dbReference type="SAM" id="MobiDB-lite"/>
    </source>
</evidence>
<dbReference type="EMBL" id="JAAALK010000079">
    <property type="protein sequence ID" value="KAG8095881.1"/>
    <property type="molecule type" value="Genomic_DNA"/>
</dbReference>
<gene>
    <name evidence="2" type="ORF">GUJ93_ZPchr0013g36585</name>
</gene>
<comment type="caution">
    <text evidence="2">The sequence shown here is derived from an EMBL/GenBank/DDBJ whole genome shotgun (WGS) entry which is preliminary data.</text>
</comment>
<feature type="region of interest" description="Disordered" evidence="1">
    <location>
        <begin position="1"/>
        <end position="45"/>
    </location>
</feature>
<sequence>MLAIGSDPTTTCDHHLLKRPSRASNPNPKAFPPLSAESATRGSEVGFELRRRLLERGRWRPMTCERFSWPSSPETSAPSRVSEAPPSRPSVVRKCQIQRAHHRPDERQRATATQRSSRAPAN</sequence>
<reference evidence="2" key="2">
    <citation type="submission" date="2021-02" db="EMBL/GenBank/DDBJ databases">
        <authorList>
            <person name="Kimball J.A."/>
            <person name="Haas M.W."/>
            <person name="Macchietto M."/>
            <person name="Kono T."/>
            <person name="Duquette J."/>
            <person name="Shao M."/>
        </authorList>
    </citation>
    <scope>NUCLEOTIDE SEQUENCE</scope>
    <source>
        <tissue evidence="2">Fresh leaf tissue</tissue>
    </source>
</reference>
<name>A0A8J5WSC3_ZIZPA</name>
<feature type="compositionally biased region" description="Polar residues" evidence="1">
    <location>
        <begin position="69"/>
        <end position="79"/>
    </location>
</feature>
<dbReference type="Proteomes" id="UP000729402">
    <property type="component" value="Unassembled WGS sequence"/>
</dbReference>
<organism evidence="2 3">
    <name type="scientific">Zizania palustris</name>
    <name type="common">Northern wild rice</name>
    <dbReference type="NCBI Taxonomy" id="103762"/>
    <lineage>
        <taxon>Eukaryota</taxon>
        <taxon>Viridiplantae</taxon>
        <taxon>Streptophyta</taxon>
        <taxon>Embryophyta</taxon>
        <taxon>Tracheophyta</taxon>
        <taxon>Spermatophyta</taxon>
        <taxon>Magnoliopsida</taxon>
        <taxon>Liliopsida</taxon>
        <taxon>Poales</taxon>
        <taxon>Poaceae</taxon>
        <taxon>BOP clade</taxon>
        <taxon>Oryzoideae</taxon>
        <taxon>Oryzeae</taxon>
        <taxon>Zizaniinae</taxon>
        <taxon>Zizania</taxon>
    </lineage>
</organism>
<keyword evidence="3" id="KW-1185">Reference proteome</keyword>
<evidence type="ECO:0000313" key="2">
    <source>
        <dbReference type="EMBL" id="KAG8095881.1"/>
    </source>
</evidence>
<proteinExistence type="predicted"/>
<accession>A0A8J5WSC3</accession>
<feature type="region of interest" description="Disordered" evidence="1">
    <location>
        <begin position="64"/>
        <end position="122"/>
    </location>
</feature>
<reference evidence="2" key="1">
    <citation type="journal article" date="2021" name="bioRxiv">
        <title>Whole Genome Assembly and Annotation of Northern Wild Rice, Zizania palustris L., Supports a Whole Genome Duplication in the Zizania Genus.</title>
        <authorList>
            <person name="Haas M."/>
            <person name="Kono T."/>
            <person name="Macchietto M."/>
            <person name="Millas R."/>
            <person name="McGilp L."/>
            <person name="Shao M."/>
            <person name="Duquette J."/>
            <person name="Hirsch C.N."/>
            <person name="Kimball J."/>
        </authorList>
    </citation>
    <scope>NUCLEOTIDE SEQUENCE</scope>
    <source>
        <tissue evidence="2">Fresh leaf tissue</tissue>
    </source>
</reference>
<protein>
    <submittedName>
        <fullName evidence="2">Uncharacterized protein</fullName>
    </submittedName>
</protein>